<name>A0A6A6HRV5_9PLEO</name>
<comment type="similarity">
    <text evidence="4 10">Belongs to the polysaccharide lyase 3 family.</text>
</comment>
<dbReference type="InterPro" id="IPR012334">
    <property type="entry name" value="Pectin_lyas_fold"/>
</dbReference>
<proteinExistence type="inferred from homology"/>
<dbReference type="Proteomes" id="UP000800094">
    <property type="component" value="Unassembled WGS sequence"/>
</dbReference>
<comment type="subcellular location">
    <subcellularLocation>
        <location evidence="3 10">Secreted</location>
    </subcellularLocation>
</comment>
<reference evidence="11" key="1">
    <citation type="journal article" date="2020" name="Stud. Mycol.">
        <title>101 Dothideomycetes genomes: a test case for predicting lifestyles and emergence of pathogens.</title>
        <authorList>
            <person name="Haridas S."/>
            <person name="Albert R."/>
            <person name="Binder M."/>
            <person name="Bloem J."/>
            <person name="Labutti K."/>
            <person name="Salamov A."/>
            <person name="Andreopoulos B."/>
            <person name="Baker S."/>
            <person name="Barry K."/>
            <person name="Bills G."/>
            <person name="Bluhm B."/>
            <person name="Cannon C."/>
            <person name="Castanera R."/>
            <person name="Culley D."/>
            <person name="Daum C."/>
            <person name="Ezra D."/>
            <person name="Gonzalez J."/>
            <person name="Henrissat B."/>
            <person name="Kuo A."/>
            <person name="Liang C."/>
            <person name="Lipzen A."/>
            <person name="Lutzoni F."/>
            <person name="Magnuson J."/>
            <person name="Mondo S."/>
            <person name="Nolan M."/>
            <person name="Ohm R."/>
            <person name="Pangilinan J."/>
            <person name="Park H.-J."/>
            <person name="Ramirez L."/>
            <person name="Alfaro M."/>
            <person name="Sun H."/>
            <person name="Tritt A."/>
            <person name="Yoshinaga Y."/>
            <person name="Zwiers L.-H."/>
            <person name="Turgeon B."/>
            <person name="Goodwin S."/>
            <person name="Spatafora J."/>
            <person name="Crous P."/>
            <person name="Grigoriev I."/>
        </authorList>
    </citation>
    <scope>NUCLEOTIDE SEQUENCE</scope>
    <source>
        <strain evidence="11">CBS 122368</strain>
    </source>
</reference>
<dbReference type="EC" id="4.2.2.2" evidence="10"/>
<dbReference type="PANTHER" id="PTHR33407:SF9">
    <property type="entry name" value="PECTATE LYASE F-RELATED"/>
    <property type="match status" value="1"/>
</dbReference>
<evidence type="ECO:0000256" key="4">
    <source>
        <dbReference type="ARBA" id="ARBA00006463"/>
    </source>
</evidence>
<evidence type="ECO:0000256" key="2">
    <source>
        <dbReference type="ARBA" id="ARBA00001913"/>
    </source>
</evidence>
<dbReference type="InterPro" id="IPR011050">
    <property type="entry name" value="Pectin_lyase_fold/virulence"/>
</dbReference>
<evidence type="ECO:0000313" key="11">
    <source>
        <dbReference type="EMBL" id="KAF2240180.1"/>
    </source>
</evidence>
<evidence type="ECO:0000256" key="1">
    <source>
        <dbReference type="ARBA" id="ARBA00000695"/>
    </source>
</evidence>
<protein>
    <recommendedName>
        <fullName evidence="10">Pectate lyase</fullName>
        <ecNumber evidence="10">4.2.2.2</ecNumber>
    </recommendedName>
</protein>
<feature type="signal peptide" evidence="10">
    <location>
        <begin position="1"/>
        <end position="18"/>
    </location>
</feature>
<keyword evidence="5 10" id="KW-0964">Secreted</keyword>
<feature type="chain" id="PRO_5025706855" description="Pectate lyase" evidence="10">
    <location>
        <begin position="19"/>
        <end position="233"/>
    </location>
</feature>
<comment type="cofactor">
    <cofactor evidence="2 10">
        <name>Ca(2+)</name>
        <dbReference type="ChEBI" id="CHEBI:29108"/>
    </cofactor>
</comment>
<dbReference type="SUPFAM" id="SSF51126">
    <property type="entry name" value="Pectin lyase-like"/>
    <property type="match status" value="1"/>
</dbReference>
<keyword evidence="12" id="KW-1185">Reference proteome</keyword>
<evidence type="ECO:0000256" key="8">
    <source>
        <dbReference type="ARBA" id="ARBA00023239"/>
    </source>
</evidence>
<dbReference type="GO" id="GO:0045490">
    <property type="term" value="P:pectin catabolic process"/>
    <property type="evidence" value="ECO:0007669"/>
    <property type="project" value="TreeGrafter"/>
</dbReference>
<evidence type="ECO:0000313" key="12">
    <source>
        <dbReference type="Proteomes" id="UP000800094"/>
    </source>
</evidence>
<evidence type="ECO:0000256" key="7">
    <source>
        <dbReference type="ARBA" id="ARBA00022837"/>
    </source>
</evidence>
<evidence type="ECO:0000256" key="5">
    <source>
        <dbReference type="ARBA" id="ARBA00022525"/>
    </source>
</evidence>
<dbReference type="InterPro" id="IPR004898">
    <property type="entry name" value="Pectate_lyase_PlyH/PlyE-like"/>
</dbReference>
<dbReference type="GeneID" id="54580707"/>
<evidence type="ECO:0000256" key="9">
    <source>
        <dbReference type="ARBA" id="ARBA00025679"/>
    </source>
</evidence>
<dbReference type="GO" id="GO:0030570">
    <property type="term" value="F:pectate lyase activity"/>
    <property type="evidence" value="ECO:0007669"/>
    <property type="project" value="UniProtKB-UniRule"/>
</dbReference>
<evidence type="ECO:0000256" key="6">
    <source>
        <dbReference type="ARBA" id="ARBA00022729"/>
    </source>
</evidence>
<keyword evidence="7 10" id="KW-0106">Calcium</keyword>
<sequence length="233" mass="24499">MFFASILALAAGLPSALACLGYEGGLPVATGTTTVSAPIEVAAGQVYDGGWRKFQRTGYTCKNQEEGGTDKPPVTGSADTMFILRKGATLRNVIIGQNQGEGVYCYGGCNLEFVWFEDVCEDAISIRDDGPNDQTWIVGGGAYHASDKIIQHNGCGKVNVINFYAEDYGKVYRACGTCTACKRTVYLEGVTARDGGEVAGINIGDSATLKNICTDAKTPCQLYSAPGVKAGAC</sequence>
<evidence type="ECO:0000256" key="10">
    <source>
        <dbReference type="RuleBase" id="RU367009"/>
    </source>
</evidence>
<keyword evidence="8 10" id="KW-0456">Lyase</keyword>
<keyword evidence="6 10" id="KW-0732">Signal</keyword>
<dbReference type="Pfam" id="PF03211">
    <property type="entry name" value="Pectate_lyase"/>
    <property type="match status" value="1"/>
</dbReference>
<comment type="catalytic activity">
    <reaction evidence="1 10">
        <text>Eliminative cleavage of (1-&gt;4)-alpha-D-galacturonan to give oligosaccharides with 4-deoxy-alpha-D-galact-4-enuronosyl groups at their non-reducing ends.</text>
        <dbReference type="EC" id="4.2.2.2"/>
    </reaction>
</comment>
<dbReference type="GO" id="GO:0005576">
    <property type="term" value="C:extracellular region"/>
    <property type="evidence" value="ECO:0007669"/>
    <property type="project" value="UniProtKB-SubCell"/>
</dbReference>
<dbReference type="PANTHER" id="PTHR33407">
    <property type="entry name" value="PECTATE LYASE F-RELATED"/>
    <property type="match status" value="1"/>
</dbReference>
<gene>
    <name evidence="11" type="ORF">BU26DRAFT_512433</name>
</gene>
<accession>A0A6A6HRV5</accession>
<comment type="function">
    <text evidence="9 10">Pectinolytic enzyme consist of four classes of enzymes: pectin lyase, polygalacturonase, pectin methylesterase and rhamnogalacturonase. Among pectinolytic enzymes, pectin lyase is the most important in depolymerization of pectin, since it cleaves internal glycosidic bonds of highly methylated pectins. Favors pectate, the anion, over pectin, the methyl ester.</text>
</comment>
<dbReference type="RefSeq" id="XP_033675184.1">
    <property type="nucleotide sequence ID" value="XM_033827377.1"/>
</dbReference>
<dbReference type="EMBL" id="ML987229">
    <property type="protein sequence ID" value="KAF2240180.1"/>
    <property type="molecule type" value="Genomic_DNA"/>
</dbReference>
<organism evidence="11 12">
    <name type="scientific">Trematosphaeria pertusa</name>
    <dbReference type="NCBI Taxonomy" id="390896"/>
    <lineage>
        <taxon>Eukaryota</taxon>
        <taxon>Fungi</taxon>
        <taxon>Dikarya</taxon>
        <taxon>Ascomycota</taxon>
        <taxon>Pezizomycotina</taxon>
        <taxon>Dothideomycetes</taxon>
        <taxon>Pleosporomycetidae</taxon>
        <taxon>Pleosporales</taxon>
        <taxon>Massarineae</taxon>
        <taxon>Trematosphaeriaceae</taxon>
        <taxon>Trematosphaeria</taxon>
    </lineage>
</organism>
<dbReference type="Gene3D" id="2.160.20.10">
    <property type="entry name" value="Single-stranded right-handed beta-helix, Pectin lyase-like"/>
    <property type="match status" value="1"/>
</dbReference>
<dbReference type="OrthoDB" id="441042at2759"/>
<evidence type="ECO:0000256" key="3">
    <source>
        <dbReference type="ARBA" id="ARBA00004613"/>
    </source>
</evidence>
<dbReference type="AlphaFoldDB" id="A0A6A6HRV5"/>